<dbReference type="AlphaFoldDB" id="A0A382W210"/>
<dbReference type="InterPro" id="IPR036237">
    <property type="entry name" value="Xyl_isomerase-like_sf"/>
</dbReference>
<name>A0A382W210_9ZZZZ</name>
<organism evidence="1">
    <name type="scientific">marine metagenome</name>
    <dbReference type="NCBI Taxonomy" id="408172"/>
    <lineage>
        <taxon>unclassified sequences</taxon>
        <taxon>metagenomes</taxon>
        <taxon>ecological metagenomes</taxon>
    </lineage>
</organism>
<dbReference type="Gene3D" id="3.20.20.150">
    <property type="entry name" value="Divalent-metal-dependent TIM barrel enzymes"/>
    <property type="match status" value="1"/>
</dbReference>
<accession>A0A382W210</accession>
<gene>
    <name evidence="1" type="ORF">METZ01_LOCUS405025</name>
</gene>
<evidence type="ECO:0008006" key="2">
    <source>
        <dbReference type="Google" id="ProtNLM"/>
    </source>
</evidence>
<feature type="non-terminal residue" evidence="1">
    <location>
        <position position="1"/>
    </location>
</feature>
<dbReference type="SUPFAM" id="SSF51658">
    <property type="entry name" value="Xylose isomerase-like"/>
    <property type="match status" value="1"/>
</dbReference>
<reference evidence="1" key="1">
    <citation type="submission" date="2018-05" db="EMBL/GenBank/DDBJ databases">
        <authorList>
            <person name="Lanie J.A."/>
            <person name="Ng W.-L."/>
            <person name="Kazmierczak K.M."/>
            <person name="Andrzejewski T.M."/>
            <person name="Davidsen T.M."/>
            <person name="Wayne K.J."/>
            <person name="Tettelin H."/>
            <person name="Glass J.I."/>
            <person name="Rusch D."/>
            <person name="Podicherti R."/>
            <person name="Tsui H.-C.T."/>
            <person name="Winkler M.E."/>
        </authorList>
    </citation>
    <scope>NUCLEOTIDE SEQUENCE</scope>
</reference>
<protein>
    <recommendedName>
        <fullName evidence="2">Sugar phosphate isomerase/epimerase</fullName>
    </recommendedName>
</protein>
<feature type="non-terminal residue" evidence="1">
    <location>
        <position position="103"/>
    </location>
</feature>
<proteinExistence type="predicted"/>
<sequence>LLTVVGTMSLYGYDNAIGNVFRGRSISKDRIGIQLYTVRNHMASDLNNTLQRIAAIGYKEVEFAGYFDHSPEEIRTILSSEGLVSPSTHVPLKFIQSSPSQVI</sequence>
<evidence type="ECO:0000313" key="1">
    <source>
        <dbReference type="EMBL" id="SVD52171.1"/>
    </source>
</evidence>
<dbReference type="EMBL" id="UINC01155997">
    <property type="protein sequence ID" value="SVD52171.1"/>
    <property type="molecule type" value="Genomic_DNA"/>
</dbReference>